<feature type="region of interest" description="Disordered" evidence="1">
    <location>
        <begin position="35"/>
        <end position="59"/>
    </location>
</feature>
<name>O02045_CAEEL</name>
<reference evidence="2 3" key="1">
    <citation type="journal article" date="1998" name="Science">
        <title>Genome sequence of the nematode C. elegans: a platform for investigating biology.</title>
        <authorList>
            <consortium name="The C. elegans sequencing consortium"/>
            <person name="Sulson J.E."/>
            <person name="Waterston R."/>
        </authorList>
    </citation>
    <scope>NUCLEOTIDE SEQUENCE [LARGE SCALE GENOMIC DNA]</scope>
    <source>
        <strain evidence="2 3">Bristol N2</strain>
    </source>
</reference>
<evidence type="ECO:0000313" key="3">
    <source>
        <dbReference type="Proteomes" id="UP000001940"/>
    </source>
</evidence>
<evidence type="ECO:0000256" key="1">
    <source>
        <dbReference type="SAM" id="MobiDB-lite"/>
    </source>
</evidence>
<dbReference type="AGR" id="WB:WBGene00020922"/>
<evidence type="ECO:0000313" key="2">
    <source>
        <dbReference type="EMBL" id="CCD69765.1"/>
    </source>
</evidence>
<dbReference type="KEGG" id="cel:CELE_W01H2.2"/>
<dbReference type="CTD" id="189094"/>
<dbReference type="EMBL" id="BX284606">
    <property type="protein sequence ID" value="CCD69765.1"/>
    <property type="molecule type" value="Genomic_DNA"/>
</dbReference>
<dbReference type="InParanoid" id="O02045"/>
<gene>
    <name evidence="2" type="ORF">CELE_W01H2.2</name>
    <name evidence="2 4" type="ORF">W01H2.2</name>
</gene>
<dbReference type="AlphaFoldDB" id="O02045"/>
<proteinExistence type="predicted"/>
<dbReference type="RefSeq" id="NP_508720.1">
    <property type="nucleotide sequence ID" value="NM_076319.1"/>
</dbReference>
<dbReference type="GeneID" id="189094"/>
<organism evidence="2 3">
    <name type="scientific">Caenorhabditis elegans</name>
    <dbReference type="NCBI Taxonomy" id="6239"/>
    <lineage>
        <taxon>Eukaryota</taxon>
        <taxon>Metazoa</taxon>
        <taxon>Ecdysozoa</taxon>
        <taxon>Nematoda</taxon>
        <taxon>Chromadorea</taxon>
        <taxon>Rhabditida</taxon>
        <taxon>Rhabditina</taxon>
        <taxon>Rhabditomorpha</taxon>
        <taxon>Rhabditoidea</taxon>
        <taxon>Rhabditidae</taxon>
        <taxon>Peloderinae</taxon>
        <taxon>Caenorhabditis</taxon>
    </lineage>
</organism>
<dbReference type="PIR" id="T15122">
    <property type="entry name" value="T15122"/>
</dbReference>
<dbReference type="Proteomes" id="UP000001940">
    <property type="component" value="Chromosome X"/>
</dbReference>
<dbReference type="HOGENOM" id="CLU_2962997_0_0_1"/>
<feature type="compositionally biased region" description="Polar residues" evidence="1">
    <location>
        <begin position="35"/>
        <end position="45"/>
    </location>
</feature>
<dbReference type="WormBase" id="W01H2.2">
    <property type="protein sequence ID" value="CE07561"/>
    <property type="gene ID" value="WBGene00020922"/>
</dbReference>
<keyword evidence="3" id="KW-1185">Reference proteome</keyword>
<dbReference type="UCSC" id="W01H2.2">
    <property type="organism name" value="c. elegans"/>
</dbReference>
<accession>O02045</accession>
<sequence length="59" mass="6571">MREGEACQPNPRRLVWECEKKNFRPPAAVAARCQLRTTSGHSTPAPTTPDAPKRASFSY</sequence>
<protein>
    <submittedName>
        <fullName evidence="2">Uncharacterized protein</fullName>
    </submittedName>
</protein>
<dbReference type="Bgee" id="WBGene00020922">
    <property type="expression patterns" value="Expressed in pharyngeal muscle cell (C elegans) and 1 other cell type or tissue"/>
</dbReference>
<dbReference type="PaxDb" id="6239-W01H2.2"/>
<dbReference type="STRING" id="6239.W01H2.2.1"/>
<evidence type="ECO:0000313" key="4">
    <source>
        <dbReference type="WormBase" id="W01H2.2"/>
    </source>
</evidence>